<evidence type="ECO:0000313" key="2">
    <source>
        <dbReference type="EMBL" id="RAI44420.1"/>
    </source>
</evidence>
<reference evidence="2 3" key="1">
    <citation type="submission" date="2017-07" db="EMBL/GenBank/DDBJ databases">
        <title>Draft Genome Sequences of Select Purple Nonsulfur Bacteria.</title>
        <authorList>
            <person name="Lasarre B."/>
            <person name="Mckinlay J.B."/>
        </authorList>
    </citation>
    <scope>NUCLEOTIDE SEQUENCE [LARGE SCALE GENOMIC DNA]</scope>
    <source>
        <strain evidence="2 3">DSM 5909</strain>
    </source>
</reference>
<organism evidence="2 3">
    <name type="scientific">Rhodoplanes roseus</name>
    <dbReference type="NCBI Taxonomy" id="29409"/>
    <lineage>
        <taxon>Bacteria</taxon>
        <taxon>Pseudomonadati</taxon>
        <taxon>Pseudomonadota</taxon>
        <taxon>Alphaproteobacteria</taxon>
        <taxon>Hyphomicrobiales</taxon>
        <taxon>Nitrobacteraceae</taxon>
        <taxon>Rhodoplanes</taxon>
    </lineage>
</organism>
<dbReference type="AlphaFoldDB" id="A0A327KZV7"/>
<dbReference type="OrthoDB" id="9923210at2"/>
<name>A0A327KZV7_9BRAD</name>
<evidence type="ECO:0000313" key="3">
    <source>
        <dbReference type="Proteomes" id="UP000249130"/>
    </source>
</evidence>
<keyword evidence="1" id="KW-0812">Transmembrane</keyword>
<proteinExistence type="predicted"/>
<dbReference type="RefSeq" id="WP_111418734.1">
    <property type="nucleotide sequence ID" value="NZ_NPEX01000045.1"/>
</dbReference>
<comment type="caution">
    <text evidence="2">The sequence shown here is derived from an EMBL/GenBank/DDBJ whole genome shotgun (WGS) entry which is preliminary data.</text>
</comment>
<feature type="transmembrane region" description="Helical" evidence="1">
    <location>
        <begin position="35"/>
        <end position="57"/>
    </location>
</feature>
<protein>
    <recommendedName>
        <fullName evidence="4">Protease HtpX</fullName>
    </recommendedName>
</protein>
<sequence length="81" mass="8591">MKALVLYVLFVVLGAGVAAGISYYIENSVSEAAGLITFLALFFANFAVSWILVILAMDGSLRNATGRAEQLAIEASGRRAH</sequence>
<keyword evidence="3" id="KW-1185">Reference proteome</keyword>
<keyword evidence="1" id="KW-0472">Membrane</keyword>
<accession>A0A327KZV7</accession>
<evidence type="ECO:0000256" key="1">
    <source>
        <dbReference type="SAM" id="Phobius"/>
    </source>
</evidence>
<dbReference type="EMBL" id="NPEX01000045">
    <property type="protein sequence ID" value="RAI44420.1"/>
    <property type="molecule type" value="Genomic_DNA"/>
</dbReference>
<gene>
    <name evidence="2" type="ORF">CH341_09110</name>
</gene>
<dbReference type="Proteomes" id="UP000249130">
    <property type="component" value="Unassembled WGS sequence"/>
</dbReference>
<keyword evidence="1" id="KW-1133">Transmembrane helix</keyword>
<evidence type="ECO:0008006" key="4">
    <source>
        <dbReference type="Google" id="ProtNLM"/>
    </source>
</evidence>